<reference evidence="3" key="1">
    <citation type="submission" date="2016-11" db="UniProtKB">
        <authorList>
            <consortium name="WormBaseParasite"/>
        </authorList>
    </citation>
    <scope>IDENTIFICATION</scope>
</reference>
<evidence type="ECO:0000313" key="3">
    <source>
        <dbReference type="WBParaSite" id="L893_g5813.t1"/>
    </source>
</evidence>
<feature type="region of interest" description="Disordered" evidence="1">
    <location>
        <begin position="1"/>
        <end position="30"/>
    </location>
</feature>
<evidence type="ECO:0000313" key="2">
    <source>
        <dbReference type="Proteomes" id="UP000095287"/>
    </source>
</evidence>
<dbReference type="AlphaFoldDB" id="A0A1I8AHF2"/>
<sequence>SSGKRESHSGSVLSYGKREVDSSDEECVIA</sequence>
<keyword evidence="2" id="KW-1185">Reference proteome</keyword>
<evidence type="ECO:0000256" key="1">
    <source>
        <dbReference type="SAM" id="MobiDB-lite"/>
    </source>
</evidence>
<dbReference type="WBParaSite" id="L893_g5813.t1">
    <property type="protein sequence ID" value="L893_g5813.t1"/>
    <property type="gene ID" value="L893_g5813"/>
</dbReference>
<name>A0A1I8AHF2_9BILA</name>
<dbReference type="Proteomes" id="UP000095287">
    <property type="component" value="Unplaced"/>
</dbReference>
<accession>A0A1I8AHF2</accession>
<proteinExistence type="predicted"/>
<protein>
    <submittedName>
        <fullName evidence="3">Movement protein</fullName>
    </submittedName>
</protein>
<organism evidence="2 3">
    <name type="scientific">Steinernema glaseri</name>
    <dbReference type="NCBI Taxonomy" id="37863"/>
    <lineage>
        <taxon>Eukaryota</taxon>
        <taxon>Metazoa</taxon>
        <taxon>Ecdysozoa</taxon>
        <taxon>Nematoda</taxon>
        <taxon>Chromadorea</taxon>
        <taxon>Rhabditida</taxon>
        <taxon>Tylenchina</taxon>
        <taxon>Panagrolaimomorpha</taxon>
        <taxon>Strongyloidoidea</taxon>
        <taxon>Steinernematidae</taxon>
        <taxon>Steinernema</taxon>
    </lineage>
</organism>